<feature type="chain" id="PRO_5047060056" evidence="2">
    <location>
        <begin position="28"/>
        <end position="199"/>
    </location>
</feature>
<protein>
    <submittedName>
        <fullName evidence="3">Uncharacterized protein</fullName>
    </submittedName>
</protein>
<organism evidence="3 4">
    <name type="scientific">Hoeflea algicola</name>
    <dbReference type="NCBI Taxonomy" id="2983763"/>
    <lineage>
        <taxon>Bacteria</taxon>
        <taxon>Pseudomonadati</taxon>
        <taxon>Pseudomonadota</taxon>
        <taxon>Alphaproteobacteria</taxon>
        <taxon>Hyphomicrobiales</taxon>
        <taxon>Rhizobiaceae</taxon>
        <taxon>Hoeflea</taxon>
    </lineage>
</organism>
<dbReference type="EMBL" id="JAOVZR010000001">
    <property type="protein sequence ID" value="MCY0146568.1"/>
    <property type="molecule type" value="Genomic_DNA"/>
</dbReference>
<dbReference type="Proteomes" id="UP001073227">
    <property type="component" value="Unassembled WGS sequence"/>
</dbReference>
<evidence type="ECO:0000256" key="1">
    <source>
        <dbReference type="SAM" id="MobiDB-lite"/>
    </source>
</evidence>
<dbReference type="RefSeq" id="WP_267652228.1">
    <property type="nucleotide sequence ID" value="NZ_JAOVZR010000001.1"/>
</dbReference>
<evidence type="ECO:0000256" key="2">
    <source>
        <dbReference type="SAM" id="SignalP"/>
    </source>
</evidence>
<sequence length="199" mass="21176">MPMSLCTPKTLLFLAGLIPALASPSLAQDIDGIAESLSERVLFVTSGGAWIETASAEPTSTDATSEDRVTEPQAETDADPAEVSSNADAAGTNPEAAPQRGYYRLVALRGPDNRSLLHLQQIALTADGPELIQSIEVEEINTLGAYVTDIRPEDSTGAASQPGFAAYIYLKTDPTMVEPETWTLYVDEFGDIVVEKSSN</sequence>
<gene>
    <name evidence="3" type="ORF">OEG84_02245</name>
</gene>
<evidence type="ECO:0000313" key="3">
    <source>
        <dbReference type="EMBL" id="MCY0146568.1"/>
    </source>
</evidence>
<feature type="signal peptide" evidence="2">
    <location>
        <begin position="1"/>
        <end position="27"/>
    </location>
</feature>
<keyword evidence="4" id="KW-1185">Reference proteome</keyword>
<accession>A0ABT3Z4I6</accession>
<proteinExistence type="predicted"/>
<reference evidence="3" key="1">
    <citation type="submission" date="2022-10" db="EMBL/GenBank/DDBJ databases">
        <title>Hoeflea sp. G2-23, isolated from marine algae.</title>
        <authorList>
            <person name="Kristyanto S."/>
            <person name="Kim J.M."/>
            <person name="Jeon C.O."/>
        </authorList>
    </citation>
    <scope>NUCLEOTIDE SEQUENCE</scope>
    <source>
        <strain evidence="3">G2-23</strain>
    </source>
</reference>
<keyword evidence="2" id="KW-0732">Signal</keyword>
<feature type="region of interest" description="Disordered" evidence="1">
    <location>
        <begin position="53"/>
        <end position="96"/>
    </location>
</feature>
<comment type="caution">
    <text evidence="3">The sequence shown here is derived from an EMBL/GenBank/DDBJ whole genome shotgun (WGS) entry which is preliminary data.</text>
</comment>
<name>A0ABT3Z4I6_9HYPH</name>
<evidence type="ECO:0000313" key="4">
    <source>
        <dbReference type="Proteomes" id="UP001073227"/>
    </source>
</evidence>